<protein>
    <recommendedName>
        <fullName evidence="2">histidine kinase</fullName>
        <ecNumber evidence="2">2.7.13.3</ecNumber>
    </recommendedName>
</protein>
<dbReference type="InterPro" id="IPR011110">
    <property type="entry name" value="Reg_prop"/>
</dbReference>
<dbReference type="InterPro" id="IPR015943">
    <property type="entry name" value="WD40/YVTN_repeat-like_dom_sf"/>
</dbReference>
<dbReference type="SUPFAM" id="SSF50998">
    <property type="entry name" value="Quinoprotein alcohol dehydrogenase-like"/>
    <property type="match status" value="1"/>
</dbReference>
<dbReference type="InterPro" id="IPR011047">
    <property type="entry name" value="Quinoprotein_ADH-like_sf"/>
</dbReference>
<dbReference type="SUPFAM" id="SSF55874">
    <property type="entry name" value="ATPase domain of HSP90 chaperone/DNA topoisomerase II/histidine kinase"/>
    <property type="match status" value="1"/>
</dbReference>
<dbReference type="AlphaFoldDB" id="A0A501QKY1"/>
<keyword evidence="3" id="KW-0597">Phosphoprotein</keyword>
<dbReference type="InterPro" id="IPR036890">
    <property type="entry name" value="HATPase_C_sf"/>
</dbReference>
<reference evidence="7 8" key="2">
    <citation type="submission" date="2019-06" db="EMBL/GenBank/DDBJ databases">
        <authorList>
            <person name="Seo Y."/>
        </authorList>
    </citation>
    <scope>NUCLEOTIDE SEQUENCE [LARGE SCALE GENOMIC DNA]</scope>
    <source>
        <strain evidence="7 8">MaA-Y11</strain>
    </source>
</reference>
<evidence type="ECO:0000256" key="3">
    <source>
        <dbReference type="ARBA" id="ARBA00022553"/>
    </source>
</evidence>
<feature type="domain" description="Histidine kinase" evidence="6">
    <location>
        <begin position="787"/>
        <end position="997"/>
    </location>
</feature>
<evidence type="ECO:0000256" key="1">
    <source>
        <dbReference type="ARBA" id="ARBA00000085"/>
    </source>
</evidence>
<dbReference type="RefSeq" id="WP_139997868.1">
    <property type="nucleotide sequence ID" value="NZ_VFJE01000047.1"/>
</dbReference>
<feature type="chain" id="PRO_5021205207" description="histidine kinase" evidence="5">
    <location>
        <begin position="23"/>
        <end position="999"/>
    </location>
</feature>
<dbReference type="SUPFAM" id="SSF47384">
    <property type="entry name" value="Homodimeric domain of signal transducing histidine kinase"/>
    <property type="match status" value="1"/>
</dbReference>
<organism evidence="7 8">
    <name type="scientific">Flavobacterium microcysteis</name>
    <dbReference type="NCBI Taxonomy" id="2596891"/>
    <lineage>
        <taxon>Bacteria</taxon>
        <taxon>Pseudomonadati</taxon>
        <taxon>Bacteroidota</taxon>
        <taxon>Flavobacteriia</taxon>
        <taxon>Flavobacteriales</taxon>
        <taxon>Flavobacteriaceae</taxon>
        <taxon>Flavobacterium</taxon>
    </lineage>
</organism>
<dbReference type="CDD" id="cd00082">
    <property type="entry name" value="HisKA"/>
    <property type="match status" value="1"/>
</dbReference>
<dbReference type="InterPro" id="IPR036097">
    <property type="entry name" value="HisK_dim/P_sf"/>
</dbReference>
<gene>
    <name evidence="7" type="ORF">FJA49_00845</name>
</gene>
<accession>A0A501QKY1</accession>
<dbReference type="OrthoDB" id="8676692at2"/>
<dbReference type="InterPro" id="IPR013783">
    <property type="entry name" value="Ig-like_fold"/>
</dbReference>
<dbReference type="Pfam" id="PF07494">
    <property type="entry name" value="Reg_prop"/>
    <property type="match status" value="1"/>
</dbReference>
<evidence type="ECO:0000259" key="6">
    <source>
        <dbReference type="PROSITE" id="PS50109"/>
    </source>
</evidence>
<keyword evidence="4" id="KW-0812">Transmembrane</keyword>
<dbReference type="PROSITE" id="PS50109">
    <property type="entry name" value="HIS_KIN"/>
    <property type="match status" value="1"/>
</dbReference>
<dbReference type="InterPro" id="IPR003594">
    <property type="entry name" value="HATPase_dom"/>
</dbReference>
<dbReference type="SMART" id="SM00387">
    <property type="entry name" value="HATPase_c"/>
    <property type="match status" value="1"/>
</dbReference>
<evidence type="ECO:0000256" key="2">
    <source>
        <dbReference type="ARBA" id="ARBA00012438"/>
    </source>
</evidence>
<proteinExistence type="predicted"/>
<dbReference type="PANTHER" id="PTHR43547">
    <property type="entry name" value="TWO-COMPONENT HISTIDINE KINASE"/>
    <property type="match status" value="1"/>
</dbReference>
<keyword evidence="5" id="KW-0732">Signal</keyword>
<comment type="caution">
    <text evidence="7">The sequence shown here is derived from an EMBL/GenBank/DDBJ whole genome shotgun (WGS) entry which is preliminary data.</text>
</comment>
<sequence length="999" mass="115764">MPFSKPLYLFFAVLFSISPLFSQQENKDYDIIWHSADDNSLPQNSVKSIIKDKYGFLWLSTENGLVRYDGNKFKVFNIENLKGLRTNRISYFKGTTFTDSIYVFSDFSDLILIKKNRPLVIPENKIPESFRLTNHLHKGKRVYIPKIYKKDNSYFSLKNGTVVAYTKNNKQLWKVDYDSDDNTVFFLLDDVLYSYKDGKFVRFVNGKIYFASIEGLPTKGFTIFPNTVSQQTFITFDNAVYLLEKSQEKLTLRVLLKDFDIAKNNIISYYYDSQNDILYMGSSTNGLLIVKKKKFNSIIGNNKNGVYYAQIPHGTDSFLTTSGEIFSNEGVQKKRVFTKDNDNYILLKDKNGDLWTKEDNKIYRLNKNTNFTTSDTWFFEDRVILIFETRAGEILAGTAMTGAPDGKLYQLKHSEPSKRPSFKLSMLLPFNPTYMLEIEDNILWTGSHLGFHKIYYKEKKIENIRQISNTYVRSIYIENPAEIWVTTYEKGFFLYNQFTKKTTHFPIDKNRYLLSSHCIIEDQSGYLWVSTNKGLFQASKKNLLNYSQGKTDNVYYQYYDKSDGFYTNEFNGGCQPCGLKLGNNALSFPSMRGNILFFPEKIKLLLPDNEIYFQEAEVDNRTQEINNDTLSLKNDFGRVRLFINSPYYGNPNNLNIEIRLQGPISQKWTPLKGDEISYTSLPHGTYYLTARKLTGFDSGYKYKTLIIIVPPAFYQTIWFTILMLLCGITFIFYTIKMRIRYIRRKNVLLEKKIAEQTFQLRHTISTLRNTKEKLSEEIINHKKLIRTITHDIKSPLRFLALTGKHAYQNSNNIETVEEDLKSIYTSSFQLYHFVDNLLEYTKANKQENSSEPYSLRSLAKEKVQIFLNIASSQKTEIVNKIDPGILLSTNKLLLSIIIHNLLDNAIKNTFNGRIIFTSAKKEDTIFIRIKDTGKGMSSELVDFYNNPKNAKTQENIKKTGMGLPMIAELLIILNGSMHIESELLQGTEITISLQEEKSS</sequence>
<dbReference type="Gene3D" id="2.130.10.10">
    <property type="entry name" value="YVTN repeat-like/Quinoprotein amine dehydrogenase"/>
    <property type="match status" value="2"/>
</dbReference>
<feature type="transmembrane region" description="Helical" evidence="4">
    <location>
        <begin position="712"/>
        <end position="735"/>
    </location>
</feature>
<feature type="signal peptide" evidence="5">
    <location>
        <begin position="1"/>
        <end position="22"/>
    </location>
</feature>
<evidence type="ECO:0000256" key="4">
    <source>
        <dbReference type="SAM" id="Phobius"/>
    </source>
</evidence>
<dbReference type="GO" id="GO:0000155">
    <property type="term" value="F:phosphorelay sensor kinase activity"/>
    <property type="evidence" value="ECO:0007669"/>
    <property type="project" value="InterPro"/>
</dbReference>
<comment type="catalytic activity">
    <reaction evidence="1">
        <text>ATP + protein L-histidine = ADP + protein N-phospho-L-histidine.</text>
        <dbReference type="EC" id="2.7.13.3"/>
    </reaction>
</comment>
<keyword evidence="4" id="KW-1133">Transmembrane helix</keyword>
<evidence type="ECO:0000256" key="5">
    <source>
        <dbReference type="SAM" id="SignalP"/>
    </source>
</evidence>
<dbReference type="Proteomes" id="UP000319175">
    <property type="component" value="Unassembled WGS sequence"/>
</dbReference>
<evidence type="ECO:0000313" key="8">
    <source>
        <dbReference type="Proteomes" id="UP000319175"/>
    </source>
</evidence>
<keyword evidence="8" id="KW-1185">Reference proteome</keyword>
<dbReference type="PANTHER" id="PTHR43547:SF2">
    <property type="entry name" value="HYBRID SIGNAL TRANSDUCTION HISTIDINE KINASE C"/>
    <property type="match status" value="1"/>
</dbReference>
<dbReference type="EMBL" id="VFJE01000047">
    <property type="protein sequence ID" value="TPD73460.1"/>
    <property type="molecule type" value="Genomic_DNA"/>
</dbReference>
<keyword evidence="4" id="KW-0472">Membrane</keyword>
<evidence type="ECO:0000313" key="7">
    <source>
        <dbReference type="EMBL" id="TPD73460.1"/>
    </source>
</evidence>
<name>A0A501QKY1_9FLAO</name>
<dbReference type="InterPro" id="IPR005467">
    <property type="entry name" value="His_kinase_dom"/>
</dbReference>
<reference evidence="7 8" key="1">
    <citation type="submission" date="2019-06" db="EMBL/GenBank/DDBJ databases">
        <title>Flavobacterium sp. MaA-Y11 from geoumgang.</title>
        <authorList>
            <person name="Jeong S."/>
        </authorList>
    </citation>
    <scope>NUCLEOTIDE SEQUENCE [LARGE SCALE GENOMIC DNA]</scope>
    <source>
        <strain evidence="7 8">MaA-Y11</strain>
    </source>
</reference>
<dbReference type="Gene3D" id="2.60.40.10">
    <property type="entry name" value="Immunoglobulins"/>
    <property type="match status" value="1"/>
</dbReference>
<dbReference type="Gene3D" id="3.30.565.10">
    <property type="entry name" value="Histidine kinase-like ATPase, C-terminal domain"/>
    <property type="match status" value="1"/>
</dbReference>
<dbReference type="Pfam" id="PF02518">
    <property type="entry name" value="HATPase_c"/>
    <property type="match status" value="1"/>
</dbReference>
<dbReference type="InterPro" id="IPR003661">
    <property type="entry name" value="HisK_dim/P_dom"/>
</dbReference>
<dbReference type="Gene3D" id="1.10.287.130">
    <property type="match status" value="1"/>
</dbReference>
<dbReference type="EC" id="2.7.13.3" evidence="2"/>